<evidence type="ECO:0000313" key="2">
    <source>
        <dbReference type="Proteomes" id="UP000255467"/>
    </source>
</evidence>
<accession>A0A378YWK6</accession>
<keyword evidence="2" id="KW-1185">Reference proteome</keyword>
<dbReference type="EC" id="3.1.1.3" evidence="1"/>
<sequence>MAQMGPVLHWDMGQKRSRWRWIAAAGVMMWAVAAGMTPIGAATATAQPAGDGIVVPVQAGPPQTDHLGAARYLKDHPNAAPQGANDFDCEPGAAHPRPVILAHGTDSSAYSDWAAIAPLLAAAGYCVFALNYGGAPDAETYGTEDIWVSSAQIGVFVDRVLAATGAQQVDLVGFSQGANVTRYWVNQLGGAPKVGHWIGLASPSYGGVMYGIVPVAKYMPVLFPVFELASSKAAVQQAAGSEFIVALNAGGDTVPGVRYTTIGSRVDEMIQPFENIALRGPGATNLVVQDLCADNLTGHFHTVYEPYVHRLLLNALDPATARTPVCEPVAMGTGIAEVVLAAHS</sequence>
<dbReference type="GO" id="GO:0016042">
    <property type="term" value="P:lipid catabolic process"/>
    <property type="evidence" value="ECO:0007669"/>
    <property type="project" value="InterPro"/>
</dbReference>
<evidence type="ECO:0000313" key="1">
    <source>
        <dbReference type="EMBL" id="SUA80927.1"/>
    </source>
</evidence>
<dbReference type="Pfam" id="PF01674">
    <property type="entry name" value="Lipase_2"/>
    <property type="match status" value="1"/>
</dbReference>
<keyword evidence="1" id="KW-0378">Hydrolase</keyword>
<dbReference type="Gene3D" id="3.40.50.1820">
    <property type="entry name" value="alpha/beta hydrolase"/>
    <property type="match status" value="1"/>
</dbReference>
<dbReference type="AlphaFoldDB" id="A0A378YWK6"/>
<dbReference type="EMBL" id="UGRY01000002">
    <property type="protein sequence ID" value="SUA80927.1"/>
    <property type="molecule type" value="Genomic_DNA"/>
</dbReference>
<dbReference type="InterPro" id="IPR002918">
    <property type="entry name" value="Lipase_EstA/Esterase_EstB"/>
</dbReference>
<dbReference type="SUPFAM" id="SSF53474">
    <property type="entry name" value="alpha/beta-Hydrolases"/>
    <property type="match status" value="1"/>
</dbReference>
<gene>
    <name evidence="1" type="primary">estB_7</name>
    <name evidence="1" type="ORF">NCTC1934_04520</name>
</gene>
<reference evidence="1 2" key="1">
    <citation type="submission" date="2018-06" db="EMBL/GenBank/DDBJ databases">
        <authorList>
            <consortium name="Pathogen Informatics"/>
            <person name="Doyle S."/>
        </authorList>
    </citation>
    <scope>NUCLEOTIDE SEQUENCE [LARGE SCALE GENOMIC DNA]</scope>
    <source>
        <strain evidence="1 2">NCTC1934</strain>
    </source>
</reference>
<protein>
    <submittedName>
        <fullName evidence="1">Extracellular esterase estB</fullName>
        <ecNumber evidence="1">3.1.1.3</ecNumber>
    </submittedName>
</protein>
<dbReference type="STRING" id="1406858.GCA_000710895_06591"/>
<proteinExistence type="predicted"/>
<organism evidence="1 2">
    <name type="scientific">Nocardia otitidiscaviarum</name>
    <dbReference type="NCBI Taxonomy" id="1823"/>
    <lineage>
        <taxon>Bacteria</taxon>
        <taxon>Bacillati</taxon>
        <taxon>Actinomycetota</taxon>
        <taxon>Actinomycetes</taxon>
        <taxon>Mycobacteriales</taxon>
        <taxon>Nocardiaceae</taxon>
        <taxon>Nocardia</taxon>
    </lineage>
</organism>
<dbReference type="InterPro" id="IPR029058">
    <property type="entry name" value="AB_hydrolase_fold"/>
</dbReference>
<dbReference type="Proteomes" id="UP000255467">
    <property type="component" value="Unassembled WGS sequence"/>
</dbReference>
<name>A0A378YWK6_9NOCA</name>
<dbReference type="PANTHER" id="PTHR32015:SF1">
    <property type="entry name" value="LIPASE"/>
    <property type="match status" value="1"/>
</dbReference>
<dbReference type="GO" id="GO:0004806">
    <property type="term" value="F:triacylglycerol lipase activity"/>
    <property type="evidence" value="ECO:0007669"/>
    <property type="project" value="UniProtKB-EC"/>
</dbReference>
<dbReference type="PANTHER" id="PTHR32015">
    <property type="entry name" value="FASTING INDUCED LIPASE"/>
    <property type="match status" value="1"/>
</dbReference>